<name>A0A1F6G0P8_9BACT</name>
<comment type="caution">
    <text evidence="1">The sequence shown here is derived from an EMBL/GenBank/DDBJ whole genome shotgun (WGS) entry which is preliminary data.</text>
</comment>
<evidence type="ECO:0000313" key="2">
    <source>
        <dbReference type="Proteomes" id="UP000177998"/>
    </source>
</evidence>
<dbReference type="EMBL" id="MFMZ01000004">
    <property type="protein sequence ID" value="OGG91693.1"/>
    <property type="molecule type" value="Genomic_DNA"/>
</dbReference>
<proteinExistence type="predicted"/>
<gene>
    <name evidence="1" type="ORF">A3H55_03470</name>
</gene>
<protein>
    <submittedName>
        <fullName evidence="1">Uncharacterized protein</fullName>
    </submittedName>
</protein>
<accession>A0A1F6G0P8</accession>
<organism evidence="1 2">
    <name type="scientific">Candidatus Kuenenbacteria bacterium RIFCSPLOWO2_02_FULL_42_16</name>
    <dbReference type="NCBI Taxonomy" id="1798564"/>
    <lineage>
        <taxon>Bacteria</taxon>
        <taxon>Candidatus Kueneniibacteriota</taxon>
    </lineage>
</organism>
<dbReference type="Proteomes" id="UP000177998">
    <property type="component" value="Unassembled WGS sequence"/>
</dbReference>
<reference evidence="1 2" key="1">
    <citation type="journal article" date="2016" name="Nat. Commun.">
        <title>Thousands of microbial genomes shed light on interconnected biogeochemical processes in an aquifer system.</title>
        <authorList>
            <person name="Anantharaman K."/>
            <person name="Brown C.T."/>
            <person name="Hug L.A."/>
            <person name="Sharon I."/>
            <person name="Castelle C.J."/>
            <person name="Probst A.J."/>
            <person name="Thomas B.C."/>
            <person name="Singh A."/>
            <person name="Wilkins M.J."/>
            <person name="Karaoz U."/>
            <person name="Brodie E.L."/>
            <person name="Williams K.H."/>
            <person name="Hubbard S.S."/>
            <person name="Banfield J.F."/>
        </authorList>
    </citation>
    <scope>NUCLEOTIDE SEQUENCE [LARGE SCALE GENOMIC DNA]</scope>
</reference>
<evidence type="ECO:0000313" key="1">
    <source>
        <dbReference type="EMBL" id="OGG91693.1"/>
    </source>
</evidence>
<dbReference type="AlphaFoldDB" id="A0A1F6G0P8"/>
<sequence length="225" mass="25071">MSGALEQIARREGQAKNKGERMARKNVSLLVSAAGWIGSFVGELIPALRERGIQDDQIHALVTGNGLLLGKIADAIVEAIKQVKNLYTVCVDYTMRIDDLVVEGNYDWSNGDITSDHFPSSRTSKADVEIELIHLNRIISSDEAVEELDRVGLRPAKAHELLAFGAKYPEIQREFPIVALGSVWRDSDDDRRVVFLGGDGADRDAYLGWFEYGWYDSCRFAAVRK</sequence>